<sequence length="181" mass="18462">MLCCTHPDFADFFLVDGDVVPIDVDVGQAHVGDNLVTPPVIVLLVDGEGLQGGVGPAVLAEGLGQGVGAGAHEVIVAPIEGAVVGITKRPASCHGGGHTPGSAIGHLAGLLLPALHRAAGGHPGFWGQDEKERATMPTLSSPKVVLGCSTERALAPLPRLNSPQEYSVPGIGFQRTPLRSR</sequence>
<evidence type="ECO:0000313" key="1">
    <source>
        <dbReference type="Ensembl" id="ENSTMTP00000015224.1"/>
    </source>
</evidence>
<proteinExistence type="predicted"/>
<dbReference type="InParanoid" id="A0A674J715"/>
<reference evidence="1" key="1">
    <citation type="submission" date="2025-08" db="UniProtKB">
        <authorList>
            <consortium name="Ensembl"/>
        </authorList>
    </citation>
    <scope>IDENTIFICATION</scope>
</reference>
<dbReference type="Proteomes" id="UP000472274">
    <property type="component" value="Unplaced"/>
</dbReference>
<dbReference type="AlphaFoldDB" id="A0A674J715"/>
<evidence type="ECO:0000313" key="2">
    <source>
        <dbReference type="Proteomes" id="UP000472274"/>
    </source>
</evidence>
<keyword evidence="2" id="KW-1185">Reference proteome</keyword>
<name>A0A674J715_9SAUR</name>
<reference evidence="1" key="2">
    <citation type="submission" date="2025-09" db="UniProtKB">
        <authorList>
            <consortium name="Ensembl"/>
        </authorList>
    </citation>
    <scope>IDENTIFICATION</scope>
</reference>
<dbReference type="GeneTree" id="ENSGT00960000190042"/>
<accession>A0A674J715</accession>
<protein>
    <submittedName>
        <fullName evidence="1">Uncharacterized protein</fullName>
    </submittedName>
</protein>
<organism evidence="1 2">
    <name type="scientific">Terrapene triunguis</name>
    <name type="common">Three-toed box turtle</name>
    <dbReference type="NCBI Taxonomy" id="2587831"/>
    <lineage>
        <taxon>Eukaryota</taxon>
        <taxon>Metazoa</taxon>
        <taxon>Chordata</taxon>
        <taxon>Craniata</taxon>
        <taxon>Vertebrata</taxon>
        <taxon>Euteleostomi</taxon>
        <taxon>Archelosauria</taxon>
        <taxon>Testudinata</taxon>
        <taxon>Testudines</taxon>
        <taxon>Cryptodira</taxon>
        <taxon>Durocryptodira</taxon>
        <taxon>Testudinoidea</taxon>
        <taxon>Emydidae</taxon>
        <taxon>Terrapene</taxon>
    </lineage>
</organism>
<dbReference type="Ensembl" id="ENSTMTT00000015772.1">
    <property type="protein sequence ID" value="ENSTMTP00000015224.1"/>
    <property type="gene ID" value="ENSTMTG00000011152.1"/>
</dbReference>